<keyword evidence="4" id="KW-1185">Reference proteome</keyword>
<dbReference type="PANTHER" id="PTHR37451">
    <property type="entry name" value="MARVEL DOMAIN"/>
    <property type="match status" value="1"/>
</dbReference>
<keyword evidence="2" id="KW-0472">Membrane</keyword>
<dbReference type="Proteomes" id="UP000283895">
    <property type="component" value="Unassembled WGS sequence"/>
</dbReference>
<keyword evidence="2" id="KW-0812">Transmembrane</keyword>
<accession>A0A423WZT6</accession>
<gene>
    <name evidence="3" type="ORF">VMCG_02878</name>
</gene>
<dbReference type="EMBL" id="LKEA01000005">
    <property type="protein sequence ID" value="ROW09064.1"/>
    <property type="molecule type" value="Genomic_DNA"/>
</dbReference>
<evidence type="ECO:0000313" key="4">
    <source>
        <dbReference type="Proteomes" id="UP000283895"/>
    </source>
</evidence>
<proteinExistence type="predicted"/>
<evidence type="ECO:0008006" key="5">
    <source>
        <dbReference type="Google" id="ProtNLM"/>
    </source>
</evidence>
<keyword evidence="2" id="KW-1133">Transmembrane helix</keyword>
<feature type="transmembrane region" description="Helical" evidence="2">
    <location>
        <begin position="12"/>
        <end position="35"/>
    </location>
</feature>
<dbReference type="PANTHER" id="PTHR37451:SF3">
    <property type="entry name" value="MARVEL DOMAIN-CONTAINING PROTEIN"/>
    <property type="match status" value="1"/>
</dbReference>
<feature type="transmembrane region" description="Helical" evidence="2">
    <location>
        <begin position="85"/>
        <end position="104"/>
    </location>
</feature>
<dbReference type="GO" id="GO:0016020">
    <property type="term" value="C:membrane"/>
    <property type="evidence" value="ECO:0007669"/>
    <property type="project" value="UniProtKB-SubCell"/>
</dbReference>
<evidence type="ECO:0000313" key="3">
    <source>
        <dbReference type="EMBL" id="ROW09064.1"/>
    </source>
</evidence>
<dbReference type="OrthoDB" id="5284712at2759"/>
<feature type="transmembrane region" description="Helical" evidence="2">
    <location>
        <begin position="116"/>
        <end position="137"/>
    </location>
</feature>
<feature type="transmembrane region" description="Helical" evidence="2">
    <location>
        <begin position="47"/>
        <end position="64"/>
    </location>
</feature>
<sequence>MGFEFDHEKIPLYKLVLHIAQIVVSVTIWCLEIAVFKGGDINGNNGWTFGVCFLAVPAWIYLIMAPRYPRARKIADSKAMLVTDFLFAIIWLSAFATQAAYNTAGDCGSACGPSKAIVGLGVFETVFWALTTVLSLVTHKYYNFNGVLPGYETGRGPRNANIDPDKAAFSTAGLDEEAYAPVGMADDHDDEPEFNASPYGGLGGRGGAAASGSVAAPHDPHDINAYGMDTSYGGAASIHGSAFEPHPDDYLPSRTSPLPSGGRLYSPSPAHDDDDFDDHTVQFPAADYSRVQ</sequence>
<feature type="compositionally biased region" description="Gly residues" evidence="1">
    <location>
        <begin position="200"/>
        <end position="209"/>
    </location>
</feature>
<name>A0A423WZT6_9PEZI</name>
<dbReference type="STRING" id="356882.A0A423WZT6"/>
<evidence type="ECO:0000256" key="1">
    <source>
        <dbReference type="SAM" id="MobiDB-lite"/>
    </source>
</evidence>
<evidence type="ECO:0000256" key="2">
    <source>
        <dbReference type="SAM" id="Phobius"/>
    </source>
</evidence>
<dbReference type="AlphaFoldDB" id="A0A423WZT6"/>
<organism evidence="3 4">
    <name type="scientific">Cytospora schulzeri</name>
    <dbReference type="NCBI Taxonomy" id="448051"/>
    <lineage>
        <taxon>Eukaryota</taxon>
        <taxon>Fungi</taxon>
        <taxon>Dikarya</taxon>
        <taxon>Ascomycota</taxon>
        <taxon>Pezizomycotina</taxon>
        <taxon>Sordariomycetes</taxon>
        <taxon>Sordariomycetidae</taxon>
        <taxon>Diaporthales</taxon>
        <taxon>Cytosporaceae</taxon>
        <taxon>Cytospora</taxon>
    </lineage>
</organism>
<protein>
    <recommendedName>
        <fullName evidence="5">MARVEL domain-containing protein</fullName>
    </recommendedName>
</protein>
<feature type="region of interest" description="Disordered" evidence="1">
    <location>
        <begin position="183"/>
        <end position="292"/>
    </location>
</feature>
<reference evidence="3 4" key="1">
    <citation type="submission" date="2015-09" db="EMBL/GenBank/DDBJ databases">
        <title>Host preference determinants of Valsa canker pathogens revealed by comparative genomics.</title>
        <authorList>
            <person name="Yin Z."/>
            <person name="Huang L."/>
        </authorList>
    </citation>
    <scope>NUCLEOTIDE SEQUENCE [LARGE SCALE GENOMIC DNA]</scope>
    <source>
        <strain evidence="3 4">03-1</strain>
    </source>
</reference>
<comment type="caution">
    <text evidence="3">The sequence shown here is derived from an EMBL/GenBank/DDBJ whole genome shotgun (WGS) entry which is preliminary data.</text>
</comment>